<evidence type="ECO:0000313" key="4">
    <source>
        <dbReference type="Proteomes" id="UP000001106"/>
    </source>
</evidence>
<dbReference type="AlphaFoldDB" id="A6UWI1"/>
<dbReference type="RefSeq" id="WP_011973985.1">
    <property type="nucleotide sequence ID" value="NC_009635.1"/>
</dbReference>
<dbReference type="Pfam" id="PF09869">
    <property type="entry name" value="KH_DUF2096_C"/>
    <property type="match status" value="1"/>
</dbReference>
<dbReference type="eggNOG" id="arCOG04906">
    <property type="taxonomic scope" value="Archaea"/>
</dbReference>
<name>A6UWI1_META3</name>
<accession>A6UWI1</accession>
<dbReference type="OrthoDB" id="59960at2157"/>
<dbReference type="InterPro" id="IPR056731">
    <property type="entry name" value="DUF2096_N"/>
</dbReference>
<dbReference type="KEGG" id="mae:Maeo_1277"/>
<evidence type="ECO:0000259" key="2">
    <source>
        <dbReference type="Pfam" id="PF23100"/>
    </source>
</evidence>
<dbReference type="STRING" id="419665.Maeo_1277"/>
<evidence type="ECO:0008006" key="5">
    <source>
        <dbReference type="Google" id="ProtNLM"/>
    </source>
</evidence>
<feature type="domain" description="DUF2096" evidence="2">
    <location>
        <begin position="7"/>
        <end position="96"/>
    </location>
</feature>
<dbReference type="EMBL" id="CP000743">
    <property type="protein sequence ID" value="ABR56853.1"/>
    <property type="molecule type" value="Genomic_DNA"/>
</dbReference>
<evidence type="ECO:0000313" key="3">
    <source>
        <dbReference type="EMBL" id="ABR56853.1"/>
    </source>
</evidence>
<keyword evidence="4" id="KW-1185">Reference proteome</keyword>
<dbReference type="GeneID" id="5326898"/>
<reference evidence="3" key="1">
    <citation type="submission" date="2007-06" db="EMBL/GenBank/DDBJ databases">
        <title>Complete sequence of Methanococcus aeolicus Nankai-3.</title>
        <authorList>
            <consortium name="US DOE Joint Genome Institute"/>
            <person name="Copeland A."/>
            <person name="Lucas S."/>
            <person name="Lapidus A."/>
            <person name="Barry K."/>
            <person name="Glavina del Rio T."/>
            <person name="Dalin E."/>
            <person name="Tice H."/>
            <person name="Pitluck S."/>
            <person name="Chain P."/>
            <person name="Malfatti S."/>
            <person name="Shin M."/>
            <person name="Vergez L."/>
            <person name="Schmutz J."/>
            <person name="Larimer F."/>
            <person name="Land M."/>
            <person name="Hauser L."/>
            <person name="Kyrpides N."/>
            <person name="Lykidis A."/>
            <person name="Sieprawska-Lupa M."/>
            <person name="Whitman W.B."/>
            <person name="Richardson P."/>
        </authorList>
    </citation>
    <scope>NUCLEOTIDE SEQUENCE [LARGE SCALE GENOMIC DNA]</scope>
    <source>
        <strain evidence="3">Nankai-3</strain>
    </source>
</reference>
<dbReference type="HOGENOM" id="CLU_1529229_0_0_2"/>
<gene>
    <name evidence="3" type="ordered locus">Maeo_1277</name>
</gene>
<dbReference type="Pfam" id="PF23100">
    <property type="entry name" value="DUF2096_N"/>
    <property type="match status" value="1"/>
</dbReference>
<dbReference type="Proteomes" id="UP000001106">
    <property type="component" value="Chromosome"/>
</dbReference>
<feature type="domain" description="DUF2096" evidence="1">
    <location>
        <begin position="115"/>
        <end position="173"/>
    </location>
</feature>
<dbReference type="InterPro" id="IPR017098">
    <property type="entry name" value="UCP037052"/>
</dbReference>
<proteinExistence type="predicted"/>
<dbReference type="PIRSF" id="PIRSF037052">
    <property type="entry name" value="UCP037052"/>
    <property type="match status" value="1"/>
</dbReference>
<evidence type="ECO:0000259" key="1">
    <source>
        <dbReference type="Pfam" id="PF09869"/>
    </source>
</evidence>
<protein>
    <recommendedName>
        <fullName evidence="5">DUF2096 domain-containing protein</fullName>
    </recommendedName>
</protein>
<dbReference type="InterPro" id="IPR056730">
    <property type="entry name" value="DUF2096_C"/>
</dbReference>
<sequence>MKDAKGIDKQWVVLSELASKLIKEGKPVSNDAISKIRIAKNIIHFYLMDEHANFESLRDAEKELSQVQMMLFGLCDIDTAKEYLDKMGKACRNELDIEFPLDKSTFNVEIKRRKGAETIRVKLNRELHSEILGELSEWYGIIFENSKEDADKIIIEGKKELITKALKDFSIIWSV</sequence>
<organism evidence="3 4">
    <name type="scientific">Methanococcus aeolicus (strain ATCC BAA-1280 / DSM 17508 / OCM 812 / Nankai-3)</name>
    <dbReference type="NCBI Taxonomy" id="419665"/>
    <lineage>
        <taxon>Archaea</taxon>
        <taxon>Methanobacteriati</taxon>
        <taxon>Methanobacteriota</taxon>
        <taxon>Methanomada group</taxon>
        <taxon>Methanococci</taxon>
        <taxon>Methanococcales</taxon>
        <taxon>Methanococcaceae</taxon>
        <taxon>Methanococcus</taxon>
    </lineage>
</organism>